<dbReference type="RefSeq" id="WP_143984865.1">
    <property type="nucleotide sequence ID" value="NZ_CP041692.1"/>
</dbReference>
<gene>
    <name evidence="1" type="ORF">FOE78_02145</name>
</gene>
<protein>
    <submittedName>
        <fullName evidence="1">Uncharacterized protein</fullName>
    </submittedName>
</protein>
<evidence type="ECO:0000313" key="1">
    <source>
        <dbReference type="EMBL" id="QDP94878.1"/>
    </source>
</evidence>
<organism evidence="1 2">
    <name type="scientific">Microlunatus elymi</name>
    <dbReference type="NCBI Taxonomy" id="2596828"/>
    <lineage>
        <taxon>Bacteria</taxon>
        <taxon>Bacillati</taxon>
        <taxon>Actinomycetota</taxon>
        <taxon>Actinomycetes</taxon>
        <taxon>Propionibacteriales</taxon>
        <taxon>Propionibacteriaceae</taxon>
        <taxon>Microlunatus</taxon>
    </lineage>
</organism>
<dbReference type="AlphaFoldDB" id="A0A516PUL2"/>
<dbReference type="KEGG" id="mik:FOE78_02145"/>
<evidence type="ECO:0000313" key="2">
    <source>
        <dbReference type="Proteomes" id="UP000319263"/>
    </source>
</evidence>
<reference evidence="1 2" key="1">
    <citation type="submission" date="2019-07" db="EMBL/GenBank/DDBJ databases">
        <title>Microlunatus dokdonensis sp. nov. isolated from the rhizospheric soil of the wild plant Elymus tsukushiensis.</title>
        <authorList>
            <person name="Ghim S.-Y."/>
            <person name="Hwang Y.-J."/>
            <person name="Son J.-S."/>
            <person name="Shin J.-H."/>
        </authorList>
    </citation>
    <scope>NUCLEOTIDE SEQUENCE [LARGE SCALE GENOMIC DNA]</scope>
    <source>
        <strain evidence="1 2">KUDC0627</strain>
    </source>
</reference>
<dbReference type="EMBL" id="CP041692">
    <property type="protein sequence ID" value="QDP94878.1"/>
    <property type="molecule type" value="Genomic_DNA"/>
</dbReference>
<keyword evidence="2" id="KW-1185">Reference proteome</keyword>
<name>A0A516PUL2_9ACTN</name>
<sequence>MTSQIATLTLQDIATLAKVRRPVVSMWRRRPSVRGQKFDFPAAITTIGGVEHFDRDQVVGWLQATGRGNNTETHLDASALAVPDDADPEHLITLLCLHALSQQQLAGRSHEDLIALAEEADPDDLLLLTEVRGRTASSEELEFIDQLTEVSFGPSDALDRLGSSRLARRIGTASFVAGKEVDAALVRILQTVATAVRIELEATAPGPCAIAPQLDQHTLRELTEGFAGVVVDDDHQGRRYRRYAVLHGAELAEHPAATLHVLSVIGTEPRESLQRIDECVLSLGPHDAAVIVGGSSVTCEAMVGDLERLRAQTLRGSGLAVALRLPRGLRKAAHRQSLGLWVVLGAPPRDSNPVLQVADLAGVDIDHGDLASDITAALSHVPGRAFRYTRATRLATALAGGPVVPPGVQAIRAMSRPEDDLDRVRSASLVTSEPIPGFDVEVEPSPNTIRARQRTLRELQAGGKIKFIRGSRVTRDGHDPRGTVRVLSADGSYEDLRLDPFDVARAYPKIKSTEPGDVVFLEKPRPLARVDHDGGSLVPSPNRILRLTDAATIGPDTLAALINETARPGTEWQTWMVPELGSSEADALDQALRGAATRAEQLQRHLDTLHELTASLIQATAAGSVMIKPTTTSQKAG</sequence>
<dbReference type="OrthoDB" id="9784823at2"/>
<proteinExistence type="predicted"/>
<accession>A0A516PUL2</accession>
<dbReference type="Proteomes" id="UP000319263">
    <property type="component" value="Chromosome"/>
</dbReference>